<accession>E8N0R2</accession>
<dbReference type="EC" id="2.10.1.1" evidence="7"/>
<comment type="function">
    <text evidence="1 7">Catalyzes the insertion of molybdate into adenylated molybdopterin with the concomitant release of AMP.</text>
</comment>
<evidence type="ECO:0000256" key="2">
    <source>
        <dbReference type="ARBA" id="ARBA00005046"/>
    </source>
</evidence>
<dbReference type="Gene3D" id="2.40.340.10">
    <property type="entry name" value="MoeA, C-terminal, domain IV"/>
    <property type="match status" value="1"/>
</dbReference>
<evidence type="ECO:0000256" key="1">
    <source>
        <dbReference type="ARBA" id="ARBA00002901"/>
    </source>
</evidence>
<dbReference type="KEGG" id="atm:ANT_04230"/>
<dbReference type="UniPathway" id="UPA00344"/>
<dbReference type="SMART" id="SM00852">
    <property type="entry name" value="MoCF_biosynth"/>
    <property type="match status" value="1"/>
</dbReference>
<dbReference type="GO" id="GO:0006777">
    <property type="term" value="P:Mo-molybdopterin cofactor biosynthetic process"/>
    <property type="evidence" value="ECO:0007669"/>
    <property type="project" value="UniProtKB-UniRule"/>
</dbReference>
<dbReference type="Gene3D" id="2.170.190.11">
    <property type="entry name" value="Molybdopterin biosynthesis moea protein, domain 3"/>
    <property type="match status" value="1"/>
</dbReference>
<dbReference type="SUPFAM" id="SSF63882">
    <property type="entry name" value="MoeA N-terminal region -like"/>
    <property type="match status" value="1"/>
</dbReference>
<dbReference type="PROSITE" id="PS01079">
    <property type="entry name" value="MOCF_BIOSYNTHESIS_2"/>
    <property type="match status" value="1"/>
</dbReference>
<dbReference type="OrthoDB" id="9804758at2"/>
<evidence type="ECO:0000313" key="9">
    <source>
        <dbReference type="EMBL" id="BAJ62457.1"/>
    </source>
</evidence>
<keyword evidence="7" id="KW-0460">Magnesium</keyword>
<keyword evidence="4 7" id="KW-0500">Molybdenum</keyword>
<evidence type="ECO:0000256" key="5">
    <source>
        <dbReference type="ARBA" id="ARBA00023150"/>
    </source>
</evidence>
<dbReference type="EMBL" id="AP012029">
    <property type="protein sequence ID" value="BAJ62457.1"/>
    <property type="molecule type" value="Genomic_DNA"/>
</dbReference>
<gene>
    <name evidence="9" type="primary">moeA</name>
    <name evidence="9" type="ordered locus">ANT_04230</name>
</gene>
<protein>
    <recommendedName>
        <fullName evidence="7">Molybdopterin molybdenumtransferase</fullName>
        <ecNumber evidence="7">2.10.1.1</ecNumber>
    </recommendedName>
</protein>
<dbReference type="GO" id="GO:0046872">
    <property type="term" value="F:metal ion binding"/>
    <property type="evidence" value="ECO:0007669"/>
    <property type="project" value="UniProtKB-UniRule"/>
</dbReference>
<dbReference type="InterPro" id="IPR036135">
    <property type="entry name" value="MoeA_linker/N_sf"/>
</dbReference>
<reference evidence="9 10" key="1">
    <citation type="submission" date="2010-12" db="EMBL/GenBank/DDBJ databases">
        <title>Whole genome sequence of Anaerolinea thermophila UNI-1.</title>
        <authorList>
            <person name="Narita-Yamada S."/>
            <person name="Kishi E."/>
            <person name="Watanabe Y."/>
            <person name="Takasaki K."/>
            <person name="Ankai A."/>
            <person name="Oguchi A."/>
            <person name="Fukui S."/>
            <person name="Takahashi M."/>
            <person name="Yashiro I."/>
            <person name="Hosoyama A."/>
            <person name="Sekiguchi Y."/>
            <person name="Hanada S."/>
            <person name="Fujita N."/>
        </authorList>
    </citation>
    <scope>NUCLEOTIDE SEQUENCE [LARGE SCALE GENOMIC DNA]</scope>
    <source>
        <strain evidence="10">DSM 14523 / JCM 11388 / NBRC 100420 / UNI-1</strain>
    </source>
</reference>
<dbReference type="Gene3D" id="3.40.980.10">
    <property type="entry name" value="MoaB/Mog-like domain"/>
    <property type="match status" value="1"/>
</dbReference>
<dbReference type="InterPro" id="IPR036425">
    <property type="entry name" value="MoaB/Mog-like_dom_sf"/>
</dbReference>
<dbReference type="Pfam" id="PF00994">
    <property type="entry name" value="MoCF_biosynth"/>
    <property type="match status" value="1"/>
</dbReference>
<dbReference type="NCBIfam" id="NF045515">
    <property type="entry name" value="Glp_gephyrin"/>
    <property type="match status" value="1"/>
</dbReference>
<keyword evidence="7" id="KW-0479">Metal-binding</keyword>
<dbReference type="InParanoid" id="E8N0R2"/>
<dbReference type="SUPFAM" id="SSF63867">
    <property type="entry name" value="MoeA C-terminal domain-like"/>
    <property type="match status" value="1"/>
</dbReference>
<evidence type="ECO:0000313" key="10">
    <source>
        <dbReference type="Proteomes" id="UP000008922"/>
    </source>
</evidence>
<dbReference type="STRING" id="926569.ANT_04230"/>
<dbReference type="eggNOG" id="COG0303">
    <property type="taxonomic scope" value="Bacteria"/>
</dbReference>
<dbReference type="InterPro" id="IPR005111">
    <property type="entry name" value="MoeA_C_domain_IV"/>
</dbReference>
<dbReference type="RefSeq" id="WP_013558853.1">
    <property type="nucleotide sequence ID" value="NC_014960.1"/>
</dbReference>
<comment type="pathway">
    <text evidence="2 7">Cofactor biosynthesis; molybdopterin biosynthesis.</text>
</comment>
<dbReference type="PANTHER" id="PTHR10192:SF5">
    <property type="entry name" value="GEPHYRIN"/>
    <property type="match status" value="1"/>
</dbReference>
<dbReference type="InterPro" id="IPR001453">
    <property type="entry name" value="MoaB/Mog_dom"/>
</dbReference>
<proteinExistence type="inferred from homology"/>
<keyword evidence="5 7" id="KW-0501">Molybdenum cofactor biosynthesis</keyword>
<evidence type="ECO:0000256" key="7">
    <source>
        <dbReference type="RuleBase" id="RU365090"/>
    </source>
</evidence>
<sequence length="411" mass="43438">MPEFLELLPPAQAWEVFRNALPSAVLPAERLAVVQARGRVTAEPVVSPENLPAFSRSTVDGYAVQARDTFGASESLPAYLKLIGEVPMGAAPSFSIRRGECALIHTGGMLPEGADAVVMLEHTQSSRPDEVEILRAVPSGENVLLAGEDVRIGEVVLPAGVRLEDAQIGGLTALGILEVNVVRQPRVGILSSGDEVIPPERQPQPGQVRDINSYSLSALVERHGGLAVRYGIVPDRPEVLRETLRHALSECDAVVITAGSSASTRDFTAAVINEMGAPGVLVHGVNVKPGKPTILGVCNGKPVIGLPGNPVSALVIARLFVVPVLRSLLGLSGEVWQSAVRAVLTVNLASQAGREDYFPVQLIRKGETLFAEPIFYKSNLIFTLARADGLVKIPASATGLGVGEEVDVQLL</sequence>
<evidence type="ECO:0000256" key="6">
    <source>
        <dbReference type="ARBA" id="ARBA00047317"/>
    </source>
</evidence>
<name>E8N0R2_ANATU</name>
<comment type="similarity">
    <text evidence="3 7">Belongs to the MoeA family.</text>
</comment>
<evidence type="ECO:0000256" key="4">
    <source>
        <dbReference type="ARBA" id="ARBA00022505"/>
    </source>
</evidence>
<keyword evidence="10" id="KW-1185">Reference proteome</keyword>
<comment type="catalytic activity">
    <reaction evidence="6">
        <text>adenylyl-molybdopterin + molybdate = Mo-molybdopterin + AMP + H(+)</text>
        <dbReference type="Rhea" id="RHEA:35047"/>
        <dbReference type="ChEBI" id="CHEBI:15378"/>
        <dbReference type="ChEBI" id="CHEBI:36264"/>
        <dbReference type="ChEBI" id="CHEBI:62727"/>
        <dbReference type="ChEBI" id="CHEBI:71302"/>
        <dbReference type="ChEBI" id="CHEBI:456215"/>
        <dbReference type="EC" id="2.10.1.1"/>
    </reaction>
</comment>
<organism evidence="9 10">
    <name type="scientific">Anaerolinea thermophila (strain DSM 14523 / JCM 11388 / NBRC 100420 / UNI-1)</name>
    <dbReference type="NCBI Taxonomy" id="926569"/>
    <lineage>
        <taxon>Bacteria</taxon>
        <taxon>Bacillati</taxon>
        <taxon>Chloroflexota</taxon>
        <taxon>Anaerolineae</taxon>
        <taxon>Anaerolineales</taxon>
        <taxon>Anaerolineaceae</taxon>
        <taxon>Anaerolinea</taxon>
    </lineage>
</organism>
<dbReference type="InterPro" id="IPR036688">
    <property type="entry name" value="MoeA_C_domain_IV_sf"/>
</dbReference>
<keyword evidence="7" id="KW-0808">Transferase</keyword>
<dbReference type="SUPFAM" id="SSF53218">
    <property type="entry name" value="Molybdenum cofactor biosynthesis proteins"/>
    <property type="match status" value="1"/>
</dbReference>
<dbReference type="Pfam" id="PF03453">
    <property type="entry name" value="MoeA_N"/>
    <property type="match status" value="1"/>
</dbReference>
<dbReference type="Pfam" id="PF03454">
    <property type="entry name" value="MoeA_C"/>
    <property type="match status" value="1"/>
</dbReference>
<dbReference type="InterPro" id="IPR038987">
    <property type="entry name" value="MoeA-like"/>
</dbReference>
<dbReference type="NCBIfam" id="TIGR00177">
    <property type="entry name" value="molyb_syn"/>
    <property type="match status" value="1"/>
</dbReference>
<dbReference type="InterPro" id="IPR008284">
    <property type="entry name" value="MoCF_biosynth_CS"/>
</dbReference>
<dbReference type="GO" id="GO:0061599">
    <property type="term" value="F:molybdopterin molybdotransferase activity"/>
    <property type="evidence" value="ECO:0007669"/>
    <property type="project" value="UniProtKB-UniRule"/>
</dbReference>
<dbReference type="HOGENOM" id="CLU_010186_7_2_0"/>
<dbReference type="GO" id="GO:0005829">
    <property type="term" value="C:cytosol"/>
    <property type="evidence" value="ECO:0007669"/>
    <property type="project" value="TreeGrafter"/>
</dbReference>
<dbReference type="AlphaFoldDB" id="E8N0R2"/>
<dbReference type="CDD" id="cd00887">
    <property type="entry name" value="MoeA"/>
    <property type="match status" value="1"/>
</dbReference>
<dbReference type="Proteomes" id="UP000008922">
    <property type="component" value="Chromosome"/>
</dbReference>
<dbReference type="InterPro" id="IPR005110">
    <property type="entry name" value="MoeA_linker/N"/>
</dbReference>
<dbReference type="FunFam" id="3.40.980.10:FF:000001">
    <property type="entry name" value="Molybdopterin molybdenumtransferase"/>
    <property type="match status" value="1"/>
</dbReference>
<dbReference type="PANTHER" id="PTHR10192">
    <property type="entry name" value="MOLYBDOPTERIN BIOSYNTHESIS PROTEIN"/>
    <property type="match status" value="1"/>
</dbReference>
<evidence type="ECO:0000256" key="3">
    <source>
        <dbReference type="ARBA" id="ARBA00010763"/>
    </source>
</evidence>
<feature type="domain" description="MoaB/Mog" evidence="8">
    <location>
        <begin position="188"/>
        <end position="327"/>
    </location>
</feature>
<evidence type="ECO:0000259" key="8">
    <source>
        <dbReference type="SMART" id="SM00852"/>
    </source>
</evidence>
<dbReference type="Gene3D" id="3.90.105.10">
    <property type="entry name" value="Molybdopterin biosynthesis moea protein, domain 2"/>
    <property type="match status" value="1"/>
</dbReference>
<comment type="cofactor">
    <cofactor evidence="7">
        <name>Mg(2+)</name>
        <dbReference type="ChEBI" id="CHEBI:18420"/>
    </cofactor>
</comment>